<dbReference type="RefSeq" id="WP_045459307.1">
    <property type="nucleotide sequence ID" value="NZ_BBLT01000002.1"/>
</dbReference>
<dbReference type="InterPro" id="IPR001509">
    <property type="entry name" value="Epimerase_deHydtase"/>
</dbReference>
<organism evidence="4 5">
    <name type="scientific">Sporocytophaga myxococcoides</name>
    <dbReference type="NCBI Taxonomy" id="153721"/>
    <lineage>
        <taxon>Bacteria</taxon>
        <taxon>Pseudomonadati</taxon>
        <taxon>Bacteroidota</taxon>
        <taxon>Cytophagia</taxon>
        <taxon>Cytophagales</taxon>
        <taxon>Cytophagaceae</taxon>
        <taxon>Sporocytophaga</taxon>
    </lineage>
</organism>
<dbReference type="Pfam" id="PF08338">
    <property type="entry name" value="DUF1731"/>
    <property type="match status" value="1"/>
</dbReference>
<reference evidence="4 5" key="1">
    <citation type="submission" date="2014-09" db="EMBL/GenBank/DDBJ databases">
        <title>Sporocytophaga myxococcoides PG-01 genome sequencing.</title>
        <authorList>
            <person name="Liu L."/>
            <person name="Gao P.J."/>
            <person name="Chen G.J."/>
            <person name="Wang L.S."/>
        </authorList>
    </citation>
    <scope>NUCLEOTIDE SEQUENCE [LARGE SCALE GENOMIC DNA]</scope>
    <source>
        <strain evidence="4 5">PG-01</strain>
    </source>
</reference>
<sequence>MKGKVLITGGTGIIGSRLTEILKEKGYDVAHLSRSTGNGDIKTFVWDIKTGAIDDNAVKFADYIVHLAGANVFEHKWTNEVKQEIIDSRVKSADLLINTLKKLDHPLKAFISASAIGYYGADTGDQRIVETSPKGKDFIAKVTEEWEAAADNAARLGIRTVKLRTGIVFSKGGGALEQLVKTVNKSMGAAVGSGKQLISWIHIDDLCHMYIKAIEDESMSGVYNAAGVHPDTNHEVMKEVAGILGKHLLPNVPSFVLKMMLGSERAEMVLGGNNISEEKILNAGFQFKYKELKPTLQELLS</sequence>
<evidence type="ECO:0000313" key="4">
    <source>
        <dbReference type="EMBL" id="GAL83684.1"/>
    </source>
</evidence>
<dbReference type="SUPFAM" id="SSF51735">
    <property type="entry name" value="NAD(P)-binding Rossmann-fold domains"/>
    <property type="match status" value="1"/>
</dbReference>
<proteinExistence type="inferred from homology"/>
<dbReference type="Gene3D" id="3.40.50.720">
    <property type="entry name" value="NAD(P)-binding Rossmann-like Domain"/>
    <property type="match status" value="1"/>
</dbReference>
<evidence type="ECO:0000313" key="5">
    <source>
        <dbReference type="Proteomes" id="UP000030185"/>
    </source>
</evidence>
<dbReference type="InterPro" id="IPR013549">
    <property type="entry name" value="DUF1731"/>
</dbReference>
<evidence type="ECO:0008006" key="6">
    <source>
        <dbReference type="Google" id="ProtNLM"/>
    </source>
</evidence>
<dbReference type="STRING" id="153721.MYP_911"/>
<dbReference type="OrthoDB" id="9801773at2"/>
<dbReference type="Pfam" id="PF01370">
    <property type="entry name" value="Epimerase"/>
    <property type="match status" value="1"/>
</dbReference>
<protein>
    <recommendedName>
        <fullName evidence="6">TIGR01777 family protein</fullName>
    </recommendedName>
</protein>
<dbReference type="InterPro" id="IPR010099">
    <property type="entry name" value="SDR39U1"/>
</dbReference>
<gene>
    <name evidence="4" type="ORF">MYP_911</name>
</gene>
<dbReference type="eggNOG" id="COG1090">
    <property type="taxonomic scope" value="Bacteria"/>
</dbReference>
<dbReference type="NCBIfam" id="TIGR01777">
    <property type="entry name" value="yfcH"/>
    <property type="match status" value="1"/>
</dbReference>
<dbReference type="AlphaFoldDB" id="A0A098LB70"/>
<dbReference type="InterPro" id="IPR036291">
    <property type="entry name" value="NAD(P)-bd_dom_sf"/>
</dbReference>
<comment type="caution">
    <text evidence="4">The sequence shown here is derived from an EMBL/GenBank/DDBJ whole genome shotgun (WGS) entry which is preliminary data.</text>
</comment>
<feature type="domain" description="NAD-dependent epimerase/dehydratase" evidence="2">
    <location>
        <begin position="5"/>
        <end position="225"/>
    </location>
</feature>
<dbReference type="PANTHER" id="PTHR11092:SF0">
    <property type="entry name" value="EPIMERASE FAMILY PROTEIN SDR39U1"/>
    <property type="match status" value="1"/>
</dbReference>
<feature type="domain" description="DUF1731" evidence="3">
    <location>
        <begin position="252"/>
        <end position="299"/>
    </location>
</feature>
<keyword evidence="5" id="KW-1185">Reference proteome</keyword>
<evidence type="ECO:0000256" key="1">
    <source>
        <dbReference type="ARBA" id="ARBA00009353"/>
    </source>
</evidence>
<dbReference type="EMBL" id="BBLT01000002">
    <property type="protein sequence ID" value="GAL83684.1"/>
    <property type="molecule type" value="Genomic_DNA"/>
</dbReference>
<dbReference type="PANTHER" id="PTHR11092">
    <property type="entry name" value="SUGAR NUCLEOTIDE EPIMERASE RELATED"/>
    <property type="match status" value="1"/>
</dbReference>
<dbReference type="Proteomes" id="UP000030185">
    <property type="component" value="Unassembled WGS sequence"/>
</dbReference>
<evidence type="ECO:0000259" key="2">
    <source>
        <dbReference type="Pfam" id="PF01370"/>
    </source>
</evidence>
<comment type="similarity">
    <text evidence="1">Belongs to the NAD(P)-dependent epimerase/dehydratase family. SDR39U1 subfamily.</text>
</comment>
<name>A0A098LB70_9BACT</name>
<accession>A0A098LB70</accession>
<evidence type="ECO:0000259" key="3">
    <source>
        <dbReference type="Pfam" id="PF08338"/>
    </source>
</evidence>